<name>A0ABU1JHQ6_9PROT</name>
<reference evidence="1 2" key="1">
    <citation type="submission" date="2023-07" db="EMBL/GenBank/DDBJ databases">
        <title>Sorghum-associated microbial communities from plants grown in Nebraska, USA.</title>
        <authorList>
            <person name="Schachtman D."/>
        </authorList>
    </citation>
    <scope>NUCLEOTIDE SEQUENCE [LARGE SCALE GENOMIC DNA]</scope>
    <source>
        <strain evidence="1 2">584</strain>
    </source>
</reference>
<gene>
    <name evidence="1" type="ORF">E9232_000639</name>
</gene>
<dbReference type="RefSeq" id="WP_309792100.1">
    <property type="nucleotide sequence ID" value="NZ_JAVDPW010000001.1"/>
</dbReference>
<accession>A0ABU1JHQ6</accession>
<dbReference type="EMBL" id="JAVDPW010000001">
    <property type="protein sequence ID" value="MDR6288140.1"/>
    <property type="molecule type" value="Genomic_DNA"/>
</dbReference>
<dbReference type="Proteomes" id="UP001262410">
    <property type="component" value="Unassembled WGS sequence"/>
</dbReference>
<keyword evidence="2" id="KW-1185">Reference proteome</keyword>
<comment type="caution">
    <text evidence="1">The sequence shown here is derived from an EMBL/GenBank/DDBJ whole genome shotgun (WGS) entry which is preliminary data.</text>
</comment>
<proteinExistence type="predicted"/>
<evidence type="ECO:0000313" key="2">
    <source>
        <dbReference type="Proteomes" id="UP001262410"/>
    </source>
</evidence>
<sequence length="70" mass="7808">MKQIPLDKLQASTPAERKHGVIVVHERPDGRYGVVIGKRCLRLLQELHGRDLIPADTPVQCLVLDEGGDR</sequence>
<protein>
    <submittedName>
        <fullName evidence="1">Uncharacterized protein</fullName>
    </submittedName>
</protein>
<organism evidence="1 2">
    <name type="scientific">Inquilinus ginsengisoli</name>
    <dbReference type="NCBI Taxonomy" id="363840"/>
    <lineage>
        <taxon>Bacteria</taxon>
        <taxon>Pseudomonadati</taxon>
        <taxon>Pseudomonadota</taxon>
        <taxon>Alphaproteobacteria</taxon>
        <taxon>Rhodospirillales</taxon>
        <taxon>Rhodospirillaceae</taxon>
        <taxon>Inquilinus</taxon>
    </lineage>
</organism>
<evidence type="ECO:0000313" key="1">
    <source>
        <dbReference type="EMBL" id="MDR6288140.1"/>
    </source>
</evidence>